<feature type="domain" description="DUF2241" evidence="1">
    <location>
        <begin position="1"/>
        <end position="58"/>
    </location>
</feature>
<dbReference type="PANTHER" id="PTHR39199:SF1">
    <property type="entry name" value="BLR5128 PROTEIN"/>
    <property type="match status" value="1"/>
</dbReference>
<dbReference type="Gene3D" id="3.30.2130.10">
    <property type="entry name" value="VC0802-like"/>
    <property type="match status" value="1"/>
</dbReference>
<dbReference type="InterPro" id="IPR045865">
    <property type="entry name" value="ACT-like_dom_sf"/>
</dbReference>
<dbReference type="SUPFAM" id="SSF55021">
    <property type="entry name" value="ACT-like"/>
    <property type="match status" value="2"/>
</dbReference>
<dbReference type="Pfam" id="PF10000">
    <property type="entry name" value="ACT_3"/>
    <property type="match status" value="1"/>
</dbReference>
<evidence type="ECO:0000313" key="2">
    <source>
        <dbReference type="EMBL" id="WKD49925.1"/>
    </source>
</evidence>
<proteinExistence type="predicted"/>
<sequence>MCPRLQEETYVFCQVANTRLMDVIANSLCIFREGEGMSVILPRNLARQHGLVASAPFRLITLQIVSGFSAIQLTAIVAGALADAGIVANVVTVLRHDHIFVPEDSAERALQLLRGISNRAYYT</sequence>
<dbReference type="Proteomes" id="UP001321520">
    <property type="component" value="Chromosome"/>
</dbReference>
<dbReference type="RefSeq" id="WP_301415771.1">
    <property type="nucleotide sequence ID" value="NZ_CP098023.1"/>
</dbReference>
<gene>
    <name evidence="2" type="ORF">M8T91_00400</name>
</gene>
<organism evidence="2 3">
    <name type="scientific">Microbulbifer spongiae</name>
    <dbReference type="NCBI Taxonomy" id="2944933"/>
    <lineage>
        <taxon>Bacteria</taxon>
        <taxon>Pseudomonadati</taxon>
        <taxon>Pseudomonadota</taxon>
        <taxon>Gammaproteobacteria</taxon>
        <taxon>Cellvibrionales</taxon>
        <taxon>Microbulbiferaceae</taxon>
        <taxon>Microbulbifer</taxon>
    </lineage>
</organism>
<keyword evidence="3" id="KW-1185">Reference proteome</keyword>
<dbReference type="EMBL" id="CP098023">
    <property type="protein sequence ID" value="WKD49925.1"/>
    <property type="molecule type" value="Genomic_DNA"/>
</dbReference>
<accession>A0ABY9EEY7</accession>
<dbReference type="InterPro" id="IPR018717">
    <property type="entry name" value="DUF2241"/>
</dbReference>
<dbReference type="PANTHER" id="PTHR39199">
    <property type="entry name" value="BLR5128 PROTEIN"/>
    <property type="match status" value="1"/>
</dbReference>
<evidence type="ECO:0000313" key="3">
    <source>
        <dbReference type="Proteomes" id="UP001321520"/>
    </source>
</evidence>
<name>A0ABY9EEY7_9GAMM</name>
<protein>
    <submittedName>
        <fullName evidence="2">ACT domain-containing protein</fullName>
    </submittedName>
</protein>
<evidence type="ECO:0000259" key="1">
    <source>
        <dbReference type="Pfam" id="PF10000"/>
    </source>
</evidence>
<reference evidence="2 3" key="1">
    <citation type="submission" date="2022-05" db="EMBL/GenBank/DDBJ databases">
        <title>Microbulbifer sp. nov., isolated from sponge.</title>
        <authorList>
            <person name="Gao L."/>
        </authorList>
    </citation>
    <scope>NUCLEOTIDE SEQUENCE [LARGE SCALE GENOMIC DNA]</scope>
    <source>
        <strain evidence="2 3">MI-G</strain>
    </source>
</reference>